<dbReference type="GO" id="GO:0005576">
    <property type="term" value="C:extracellular region"/>
    <property type="evidence" value="ECO:0007669"/>
    <property type="project" value="UniProtKB-SubCell"/>
</dbReference>
<dbReference type="EMBL" id="KN880496">
    <property type="protein sequence ID" value="KIY68766.1"/>
    <property type="molecule type" value="Genomic_DNA"/>
</dbReference>
<protein>
    <submittedName>
        <fullName evidence="5">Asp f 13-like protein</fullName>
    </submittedName>
</protein>
<evidence type="ECO:0000256" key="2">
    <source>
        <dbReference type="ARBA" id="ARBA00010421"/>
    </source>
</evidence>
<evidence type="ECO:0000256" key="4">
    <source>
        <dbReference type="SAM" id="SignalP"/>
    </source>
</evidence>
<name>A0A0D7BGJ8_9AGAR</name>
<keyword evidence="6" id="KW-1185">Reference proteome</keyword>
<evidence type="ECO:0000313" key="5">
    <source>
        <dbReference type="EMBL" id="KIY68766.1"/>
    </source>
</evidence>
<dbReference type="CDD" id="cd22778">
    <property type="entry name" value="DPBB_CEPL-like"/>
    <property type="match status" value="1"/>
</dbReference>
<proteinExistence type="inferred from homology"/>
<evidence type="ECO:0000256" key="1">
    <source>
        <dbReference type="ARBA" id="ARBA00004613"/>
    </source>
</evidence>
<dbReference type="Pfam" id="PF07249">
    <property type="entry name" value="Cerato-platanin"/>
    <property type="match status" value="1"/>
</dbReference>
<sequence>MFATTTLFPLVGCAAFALADTLGYDPNYGTGSNSLAITSCSDGQNGLLTKGFTTFDSLPTFPRIFSSPTVGGWNSDKCGACYAVTYNGGAAEYFTAMDHAGGNYYTSLQALNDLTNGYGQQAGTVQVSVTEVDRANCGF</sequence>
<evidence type="ECO:0000313" key="6">
    <source>
        <dbReference type="Proteomes" id="UP000054007"/>
    </source>
</evidence>
<dbReference type="AlphaFoldDB" id="A0A0D7BGJ8"/>
<feature type="signal peptide" evidence="4">
    <location>
        <begin position="1"/>
        <end position="19"/>
    </location>
</feature>
<dbReference type="OrthoDB" id="4898945at2759"/>
<comment type="subcellular location">
    <subcellularLocation>
        <location evidence="1">Secreted</location>
    </subcellularLocation>
</comment>
<dbReference type="InterPro" id="IPR036908">
    <property type="entry name" value="RlpA-like_sf"/>
</dbReference>
<keyword evidence="3" id="KW-0964">Secreted</keyword>
<accession>A0A0D7BGJ8</accession>
<gene>
    <name evidence="5" type="ORF">CYLTODRAFT_436464</name>
</gene>
<keyword evidence="4" id="KW-0732">Signal</keyword>
<reference evidence="5 6" key="1">
    <citation type="journal article" date="2015" name="Fungal Genet. Biol.">
        <title>Evolution of novel wood decay mechanisms in Agaricales revealed by the genome sequences of Fistulina hepatica and Cylindrobasidium torrendii.</title>
        <authorList>
            <person name="Floudas D."/>
            <person name="Held B.W."/>
            <person name="Riley R."/>
            <person name="Nagy L.G."/>
            <person name="Koehler G."/>
            <person name="Ransdell A.S."/>
            <person name="Younus H."/>
            <person name="Chow J."/>
            <person name="Chiniquy J."/>
            <person name="Lipzen A."/>
            <person name="Tritt A."/>
            <person name="Sun H."/>
            <person name="Haridas S."/>
            <person name="LaButti K."/>
            <person name="Ohm R.A."/>
            <person name="Kues U."/>
            <person name="Blanchette R.A."/>
            <person name="Grigoriev I.V."/>
            <person name="Minto R.E."/>
            <person name="Hibbett D.S."/>
        </authorList>
    </citation>
    <scope>NUCLEOTIDE SEQUENCE [LARGE SCALE GENOMIC DNA]</scope>
    <source>
        <strain evidence="5 6">FP15055 ss-10</strain>
    </source>
</reference>
<dbReference type="Gene3D" id="2.40.40.10">
    <property type="entry name" value="RlpA-like domain"/>
    <property type="match status" value="1"/>
</dbReference>
<dbReference type="InterPro" id="IPR010829">
    <property type="entry name" value="Cerato-platanin"/>
</dbReference>
<dbReference type="Proteomes" id="UP000054007">
    <property type="component" value="Unassembled WGS sequence"/>
</dbReference>
<organism evidence="5 6">
    <name type="scientific">Cylindrobasidium torrendii FP15055 ss-10</name>
    <dbReference type="NCBI Taxonomy" id="1314674"/>
    <lineage>
        <taxon>Eukaryota</taxon>
        <taxon>Fungi</taxon>
        <taxon>Dikarya</taxon>
        <taxon>Basidiomycota</taxon>
        <taxon>Agaricomycotina</taxon>
        <taxon>Agaricomycetes</taxon>
        <taxon>Agaricomycetidae</taxon>
        <taxon>Agaricales</taxon>
        <taxon>Marasmiineae</taxon>
        <taxon>Physalacriaceae</taxon>
        <taxon>Cylindrobasidium</taxon>
    </lineage>
</organism>
<evidence type="ECO:0000256" key="3">
    <source>
        <dbReference type="ARBA" id="ARBA00022525"/>
    </source>
</evidence>
<dbReference type="SUPFAM" id="SSF50685">
    <property type="entry name" value="Barwin-like endoglucanases"/>
    <property type="match status" value="1"/>
</dbReference>
<feature type="chain" id="PRO_5002317375" evidence="4">
    <location>
        <begin position="20"/>
        <end position="139"/>
    </location>
</feature>
<comment type="similarity">
    <text evidence="2">Belongs to the cerato-platanin family.</text>
</comment>